<sequence length="115" mass="13028">MSWYLTLRPAASQPEPADTEALTAYLTAQPELRQIGPVEFESVPGQPQMLMILAKDNGRGGYASDGKFIPRIDIIELICPYSEPPEWYDAMAARIAAHLRWRAVEENEERQVWPV</sequence>
<accession>A0ABY3XEZ3</accession>
<dbReference type="EMBL" id="CP093547">
    <property type="protein sequence ID" value="UNP30210.1"/>
    <property type="molecule type" value="Genomic_DNA"/>
</dbReference>
<name>A0ABY3XEZ3_9GAMM</name>
<gene>
    <name evidence="1" type="ORF">MOV92_02720</name>
</gene>
<evidence type="ECO:0008006" key="3">
    <source>
        <dbReference type="Google" id="ProtNLM"/>
    </source>
</evidence>
<evidence type="ECO:0000313" key="2">
    <source>
        <dbReference type="Proteomes" id="UP000829194"/>
    </source>
</evidence>
<dbReference type="RefSeq" id="WP_057941473.1">
    <property type="nucleotide sequence ID" value="NZ_CP011131.1"/>
</dbReference>
<evidence type="ECO:0000313" key="1">
    <source>
        <dbReference type="EMBL" id="UNP30210.1"/>
    </source>
</evidence>
<protein>
    <recommendedName>
        <fullName evidence="3">YCII-related domain-containing protein</fullName>
    </recommendedName>
</protein>
<reference evidence="1 2" key="1">
    <citation type="submission" date="2022-03" db="EMBL/GenBank/DDBJ databases">
        <title>Complete genome sequence of Lysobacter capsici VKM B-2533 and Lysobacter gummosus 10.1.1, promising sources of lytic agents.</title>
        <authorList>
            <person name="Tarlachkov S.V."/>
            <person name="Kudryakova I.V."/>
            <person name="Afoshin A.S."/>
            <person name="Leontyevskaya E.A."/>
            <person name="Leontyevskaya N.V."/>
        </authorList>
    </citation>
    <scope>NUCLEOTIDE SEQUENCE [LARGE SCALE GENOMIC DNA]</scope>
    <source>
        <strain evidence="1 2">10.1.1</strain>
    </source>
</reference>
<keyword evidence="2" id="KW-1185">Reference proteome</keyword>
<proteinExistence type="predicted"/>
<organism evidence="1 2">
    <name type="scientific">Lysobacter gummosus</name>
    <dbReference type="NCBI Taxonomy" id="262324"/>
    <lineage>
        <taxon>Bacteria</taxon>
        <taxon>Pseudomonadati</taxon>
        <taxon>Pseudomonadota</taxon>
        <taxon>Gammaproteobacteria</taxon>
        <taxon>Lysobacterales</taxon>
        <taxon>Lysobacteraceae</taxon>
        <taxon>Lysobacter</taxon>
    </lineage>
</organism>
<dbReference type="Proteomes" id="UP000829194">
    <property type="component" value="Chromosome"/>
</dbReference>